<dbReference type="Gene3D" id="2.60.120.260">
    <property type="entry name" value="Galactose-binding domain-like"/>
    <property type="match status" value="1"/>
</dbReference>
<proteinExistence type="predicted"/>
<evidence type="ECO:0000313" key="2">
    <source>
        <dbReference type="Proteomes" id="UP000808349"/>
    </source>
</evidence>
<sequence length="223" mass="25567">MILRNFILIFLQTIIFVPLFGQNNNDTIHIINGSFEGKPGCCKPPPRWVDCGSPRETPTDIHPVLPPLEPLFGVTKKAYDGNTYLGMVVRENKTYERSSQKLTKPLESGKCYNFSIYMNRSMEYQSHTNSYNFQLKSFTTPVLLKIWGGVAYCHQLELLGTSPPVENTEWQRFDFEFMPQSNITHFELEAYYSPSSQKPYNGNLLLDHASDIILVPCKTSKKK</sequence>
<evidence type="ECO:0008006" key="3">
    <source>
        <dbReference type="Google" id="ProtNLM"/>
    </source>
</evidence>
<dbReference type="Proteomes" id="UP000808349">
    <property type="component" value="Unassembled WGS sequence"/>
</dbReference>
<gene>
    <name evidence="1" type="ORF">IPO85_05015</name>
</gene>
<reference evidence="1 2" key="1">
    <citation type="submission" date="2020-10" db="EMBL/GenBank/DDBJ databases">
        <title>Connecting structure to function with the recovery of over 1000 high-quality activated sludge metagenome-assembled genomes encoding full-length rRNA genes using long-read sequencing.</title>
        <authorList>
            <person name="Singleton C.M."/>
            <person name="Petriglieri F."/>
            <person name="Kristensen J.M."/>
            <person name="Kirkegaard R.H."/>
            <person name="Michaelsen T.Y."/>
            <person name="Andersen M.H."/>
            <person name="Karst S.M."/>
            <person name="Dueholm M.S."/>
            <person name="Nielsen P.H."/>
            <person name="Albertsen M."/>
        </authorList>
    </citation>
    <scope>NUCLEOTIDE SEQUENCE [LARGE SCALE GENOMIC DNA]</scope>
    <source>
        <strain evidence="1">Ribe_18-Q3-R11-54_BAT3C.373</strain>
    </source>
</reference>
<evidence type="ECO:0000313" key="1">
    <source>
        <dbReference type="EMBL" id="MBK9716868.1"/>
    </source>
</evidence>
<accession>A0A9D7S714</accession>
<dbReference type="AlphaFoldDB" id="A0A9D7S714"/>
<name>A0A9D7S714_9BACT</name>
<organism evidence="1 2">
    <name type="scientific">Candidatus Defluviibacterium haderslevense</name>
    <dbReference type="NCBI Taxonomy" id="2981993"/>
    <lineage>
        <taxon>Bacteria</taxon>
        <taxon>Pseudomonadati</taxon>
        <taxon>Bacteroidota</taxon>
        <taxon>Saprospiria</taxon>
        <taxon>Saprospirales</taxon>
        <taxon>Saprospiraceae</taxon>
        <taxon>Candidatus Defluviibacterium</taxon>
    </lineage>
</organism>
<comment type="caution">
    <text evidence="1">The sequence shown here is derived from an EMBL/GenBank/DDBJ whole genome shotgun (WGS) entry which is preliminary data.</text>
</comment>
<protein>
    <recommendedName>
        <fullName evidence="3">CBM-cenC domain-containing protein</fullName>
    </recommendedName>
</protein>
<dbReference type="EMBL" id="JADKFW010000004">
    <property type="protein sequence ID" value="MBK9716868.1"/>
    <property type="molecule type" value="Genomic_DNA"/>
</dbReference>